<proteinExistence type="predicted"/>
<dbReference type="AlphaFoldDB" id="A0A382DB19"/>
<name>A0A382DB19_9ZZZZ</name>
<sequence>MLSNQIIQDFLLFIFVLFLVFKLI</sequence>
<accession>A0A382DB19</accession>
<organism evidence="2">
    <name type="scientific">marine metagenome</name>
    <dbReference type="NCBI Taxonomy" id="408172"/>
    <lineage>
        <taxon>unclassified sequences</taxon>
        <taxon>metagenomes</taxon>
        <taxon>ecological metagenomes</taxon>
    </lineage>
</organism>
<protein>
    <submittedName>
        <fullName evidence="2">Uncharacterized protein</fullName>
    </submittedName>
</protein>
<keyword evidence="1" id="KW-0812">Transmembrane</keyword>
<gene>
    <name evidence="2" type="ORF">METZ01_LOCUS188299</name>
</gene>
<keyword evidence="1" id="KW-1133">Transmembrane helix</keyword>
<dbReference type="EMBL" id="UINC01038432">
    <property type="protein sequence ID" value="SVB35445.1"/>
    <property type="molecule type" value="Genomic_DNA"/>
</dbReference>
<feature type="transmembrane region" description="Helical" evidence="1">
    <location>
        <begin position="6"/>
        <end position="23"/>
    </location>
</feature>
<keyword evidence="1" id="KW-0472">Membrane</keyword>
<reference evidence="2" key="1">
    <citation type="submission" date="2018-05" db="EMBL/GenBank/DDBJ databases">
        <authorList>
            <person name="Lanie J.A."/>
            <person name="Ng W.-L."/>
            <person name="Kazmierczak K.M."/>
            <person name="Andrzejewski T.M."/>
            <person name="Davidsen T.M."/>
            <person name="Wayne K.J."/>
            <person name="Tettelin H."/>
            <person name="Glass J.I."/>
            <person name="Rusch D."/>
            <person name="Podicherti R."/>
            <person name="Tsui H.-C.T."/>
            <person name="Winkler M.E."/>
        </authorList>
    </citation>
    <scope>NUCLEOTIDE SEQUENCE</scope>
</reference>
<evidence type="ECO:0000256" key="1">
    <source>
        <dbReference type="SAM" id="Phobius"/>
    </source>
</evidence>
<evidence type="ECO:0000313" key="2">
    <source>
        <dbReference type="EMBL" id="SVB35445.1"/>
    </source>
</evidence>